<organism evidence="1 2">
    <name type="scientific">Methanobacterium alkalithermotolerans</name>
    <dbReference type="NCBI Taxonomy" id="2731220"/>
    <lineage>
        <taxon>Archaea</taxon>
        <taxon>Methanobacteriati</taxon>
        <taxon>Methanobacteriota</taxon>
        <taxon>Methanomada group</taxon>
        <taxon>Methanobacteria</taxon>
        <taxon>Methanobacteriales</taxon>
        <taxon>Methanobacteriaceae</taxon>
        <taxon>Methanobacterium</taxon>
    </lineage>
</organism>
<dbReference type="KEGG" id="meme:HYG87_00635"/>
<reference evidence="1" key="1">
    <citation type="submission" date="2020-07" db="EMBL/GenBank/DDBJ databases">
        <title>Methanobacterium. sp. MethCan genome.</title>
        <authorList>
            <person name="Postec A."/>
            <person name="Quemeneur M."/>
        </authorList>
    </citation>
    <scope>NUCLEOTIDE SEQUENCE</scope>
    <source>
        <strain evidence="1">MethCAN</strain>
    </source>
</reference>
<dbReference type="EMBL" id="CP058560">
    <property type="protein sequence ID" value="QUH24248.1"/>
    <property type="molecule type" value="Genomic_DNA"/>
</dbReference>
<proteinExistence type="predicted"/>
<dbReference type="Pfam" id="PF04343">
    <property type="entry name" value="DUF488"/>
    <property type="match status" value="1"/>
</dbReference>
<dbReference type="InterPro" id="IPR014519">
    <property type="entry name" value="UCP024492"/>
</dbReference>
<keyword evidence="2" id="KW-1185">Reference proteome</keyword>
<evidence type="ECO:0000313" key="2">
    <source>
        <dbReference type="Proteomes" id="UP000681041"/>
    </source>
</evidence>
<dbReference type="PANTHER" id="PTHR39337">
    <property type="entry name" value="BLR5642 PROTEIN"/>
    <property type="match status" value="1"/>
</dbReference>
<evidence type="ECO:0000313" key="1">
    <source>
        <dbReference type="EMBL" id="QUH24248.1"/>
    </source>
</evidence>
<dbReference type="PIRSF" id="PIRSF024492">
    <property type="entry name" value="UCP024492"/>
    <property type="match status" value="1"/>
</dbReference>
<dbReference type="OrthoDB" id="15220at2157"/>
<dbReference type="AlphaFoldDB" id="A0A8T8K6I6"/>
<dbReference type="PANTHER" id="PTHR39337:SF1">
    <property type="entry name" value="BLR5642 PROTEIN"/>
    <property type="match status" value="1"/>
</dbReference>
<sequence>MYTLDYYLFIVKSLNELYTIGHSNHDLEKFLKLLHDNQVQLLVDVRSSPYSRYVPHFNRENLKDSLKKCNVDYIFLGDKIGGKPKDQSYYTEGKVNFNLIAQSAPYKEGILQFMELSSQTSSALLCSEEDPYQCHRHNLITSTLLEKGVEVNHIRGNGKVEKITRISKKDVQTKLF</sequence>
<name>A0A8T8K6I6_9EURY</name>
<protein>
    <submittedName>
        <fullName evidence="1">DUF488 domain-containing protein</fullName>
    </submittedName>
</protein>
<gene>
    <name evidence="1" type="ORF">HYG87_00635</name>
</gene>
<dbReference type="Proteomes" id="UP000681041">
    <property type="component" value="Chromosome"/>
</dbReference>
<dbReference type="InterPro" id="IPR007438">
    <property type="entry name" value="DUF488"/>
</dbReference>
<accession>A0A8T8K6I6</accession>